<gene>
    <name evidence="1" type="ORF">BDK92_2604</name>
</gene>
<evidence type="ECO:0000313" key="1">
    <source>
        <dbReference type="EMBL" id="RKR88293.1"/>
    </source>
</evidence>
<dbReference type="SUPFAM" id="SSF55874">
    <property type="entry name" value="ATPase domain of HSP90 chaperone/DNA topoisomerase II/histidine kinase"/>
    <property type="match status" value="1"/>
</dbReference>
<sequence>MGWADGVLTIADAGPGIPEEGLILGYSTKNDQQIGQFGEGKKLACLVLARSTDIGAVRCETVGYSFVPTVERRRLLGGLIPSRSAQGAEVLVYHLAQTDRTRGTVITVECPQALADDAIGRFRALTEPAYMAPGLPGACVLTGDPGRVWIGGVLVTTVPGFRASYDLPLDNKTLQNRDRTVIEAGALRDAVRGILTATEDQAVIDRFATHVLSGGTLREPEQFFTGVTHPRARAAWRAWGRAHLPAQTFYTAPGTNSEAALDLRDKGYTEVTARQLPANHQHALMDLLGVEVARASQRRHYERNRDKTTWVPERSLTVAERTALRDACQLVRRAIGSYALDRVRVYSDSEESPCSAGFYHPRNGDTAVHRDTLSDRHALLRTLLHEAAHRVGHRGGGRWTPIPDYGDRTRGFEGILSDFGGLLLGYLADGGTLPDHVDQPARAPAAGVRLSGADDPAVPVSRRELAHLLTDLLPHALTAGGYASEEDMVASTGVHPEYWRTLTSPRPAGYRRKMGAGGRAWDYDKVALLAEAVGVHPPVVWLGYNLCEGPLHGRRRENWGQPGPWTRRIRDLTLRACADLEALGGSYVEQIPALRALVNGETPAPTGDDTWQAPARALLALERQRLGLHLPVQPT</sequence>
<proteinExistence type="predicted"/>
<evidence type="ECO:0000313" key="2">
    <source>
        <dbReference type="Proteomes" id="UP000277671"/>
    </source>
</evidence>
<dbReference type="InterPro" id="IPR036890">
    <property type="entry name" value="HATPase_C_sf"/>
</dbReference>
<keyword evidence="2" id="KW-1185">Reference proteome</keyword>
<dbReference type="AlphaFoldDB" id="A0A495JHD7"/>
<dbReference type="EMBL" id="RBKT01000001">
    <property type="protein sequence ID" value="RKR88293.1"/>
    <property type="molecule type" value="Genomic_DNA"/>
</dbReference>
<comment type="caution">
    <text evidence="1">The sequence shown here is derived from an EMBL/GenBank/DDBJ whole genome shotgun (WGS) entry which is preliminary data.</text>
</comment>
<name>A0A495JHD7_9ACTN</name>
<organism evidence="1 2">
    <name type="scientific">Micromonospora pisi</name>
    <dbReference type="NCBI Taxonomy" id="589240"/>
    <lineage>
        <taxon>Bacteria</taxon>
        <taxon>Bacillati</taxon>
        <taxon>Actinomycetota</taxon>
        <taxon>Actinomycetes</taxon>
        <taxon>Micromonosporales</taxon>
        <taxon>Micromonosporaceae</taxon>
        <taxon>Micromonospora</taxon>
    </lineage>
</organism>
<protein>
    <submittedName>
        <fullName evidence="1">Uncharacterized protein</fullName>
    </submittedName>
</protein>
<dbReference type="RefSeq" id="WP_121156924.1">
    <property type="nucleotide sequence ID" value="NZ_RBKT01000001.1"/>
</dbReference>
<dbReference type="Proteomes" id="UP000277671">
    <property type="component" value="Unassembled WGS sequence"/>
</dbReference>
<dbReference type="OrthoDB" id="9776767at2"/>
<reference evidence="1 2" key="1">
    <citation type="submission" date="2018-10" db="EMBL/GenBank/DDBJ databases">
        <title>Sequencing the genomes of 1000 actinobacteria strains.</title>
        <authorList>
            <person name="Klenk H.-P."/>
        </authorList>
    </citation>
    <scope>NUCLEOTIDE SEQUENCE [LARGE SCALE GENOMIC DNA]</scope>
    <source>
        <strain evidence="1 2">DSM 45175</strain>
    </source>
</reference>
<accession>A0A495JHD7</accession>